<organism evidence="3">
    <name type="scientific">Timema shepardi</name>
    <name type="common">Walking stick</name>
    <dbReference type="NCBI Taxonomy" id="629360"/>
    <lineage>
        <taxon>Eukaryota</taxon>
        <taxon>Metazoa</taxon>
        <taxon>Ecdysozoa</taxon>
        <taxon>Arthropoda</taxon>
        <taxon>Hexapoda</taxon>
        <taxon>Insecta</taxon>
        <taxon>Pterygota</taxon>
        <taxon>Neoptera</taxon>
        <taxon>Polyneoptera</taxon>
        <taxon>Phasmatodea</taxon>
        <taxon>Timematodea</taxon>
        <taxon>Timematoidea</taxon>
        <taxon>Timematidae</taxon>
        <taxon>Timema</taxon>
    </lineage>
</organism>
<keyword evidence="2" id="KW-0472">Membrane</keyword>
<feature type="compositionally biased region" description="Acidic residues" evidence="1">
    <location>
        <begin position="96"/>
        <end position="111"/>
    </location>
</feature>
<feature type="region of interest" description="Disordered" evidence="1">
    <location>
        <begin position="90"/>
        <end position="115"/>
    </location>
</feature>
<keyword evidence="2" id="KW-0812">Transmembrane</keyword>
<feature type="region of interest" description="Disordered" evidence="1">
    <location>
        <begin position="24"/>
        <end position="71"/>
    </location>
</feature>
<keyword evidence="2" id="KW-1133">Transmembrane helix</keyword>
<reference evidence="3" key="1">
    <citation type="submission" date="2020-11" db="EMBL/GenBank/DDBJ databases">
        <authorList>
            <person name="Tran Van P."/>
        </authorList>
    </citation>
    <scope>NUCLEOTIDE SEQUENCE</scope>
</reference>
<feature type="transmembrane region" description="Helical" evidence="2">
    <location>
        <begin position="295"/>
        <end position="318"/>
    </location>
</feature>
<evidence type="ECO:0000256" key="1">
    <source>
        <dbReference type="SAM" id="MobiDB-lite"/>
    </source>
</evidence>
<evidence type="ECO:0000256" key="2">
    <source>
        <dbReference type="SAM" id="Phobius"/>
    </source>
</evidence>
<sequence>MMRRKADEFALRLVDEEAIVHVLPTTASVEDPNDPPPVDANSQPGRSTEPQVGPCMKLRPGPSKAPSFAPLTFTRPCNEKTWQRLAPDCTIREQQESSDEEGEEEMEEGPEDIPTTKDVLKAGHVYSRALKRQRAYLLFHVAELKRVNKIHKENEVYALRVVKIPLRYYSLLSERLATVHTAGNGYKENTESNEASTNTFSSINQYERNTETSKNISKDSSNLVIAQVVGSSKSYSGKNVKRHSTDESVIANSLTLLDNGLEECPFLPKEVLNHVTVTKTSTFLSCNGADWGLSWLQLLICALAIGFLGPLLYVFYIAEDSKKHPT</sequence>
<name>A0A7R9ATC2_TIMSH</name>
<dbReference type="AlphaFoldDB" id="A0A7R9ATC2"/>
<accession>A0A7R9ATC2</accession>
<proteinExistence type="predicted"/>
<gene>
    <name evidence="3" type="ORF">TSIB3V08_LOCUS4125</name>
</gene>
<feature type="compositionally biased region" description="Polar residues" evidence="1">
    <location>
        <begin position="40"/>
        <end position="50"/>
    </location>
</feature>
<evidence type="ECO:0000313" key="3">
    <source>
        <dbReference type="EMBL" id="CAD7259933.1"/>
    </source>
</evidence>
<dbReference type="EMBL" id="OC001446">
    <property type="protein sequence ID" value="CAD7259933.1"/>
    <property type="molecule type" value="Genomic_DNA"/>
</dbReference>
<protein>
    <submittedName>
        <fullName evidence="3">Uncharacterized protein</fullName>
    </submittedName>
</protein>